<feature type="transmembrane region" description="Helical" evidence="1">
    <location>
        <begin position="34"/>
        <end position="55"/>
    </location>
</feature>
<dbReference type="Proteomes" id="UP001319200">
    <property type="component" value="Unassembled WGS sequence"/>
</dbReference>
<evidence type="ECO:0000313" key="3">
    <source>
        <dbReference type="Proteomes" id="UP001319200"/>
    </source>
</evidence>
<keyword evidence="1" id="KW-1133">Transmembrane helix</keyword>
<evidence type="ECO:0000256" key="1">
    <source>
        <dbReference type="SAM" id="Phobius"/>
    </source>
</evidence>
<protein>
    <submittedName>
        <fullName evidence="2">DUF4199 family protein</fullName>
    </submittedName>
</protein>
<keyword evidence="3" id="KW-1185">Reference proteome</keyword>
<comment type="caution">
    <text evidence="2">The sequence shown here is derived from an EMBL/GenBank/DDBJ whole genome shotgun (WGS) entry which is preliminary data.</text>
</comment>
<keyword evidence="1" id="KW-0472">Membrane</keyword>
<reference evidence="2 3" key="1">
    <citation type="submission" date="2021-05" db="EMBL/GenBank/DDBJ databases">
        <title>A Polyphasic approach of four new species of the genus Ohtaekwangia: Ohtaekwangia histidinii sp. nov., Ohtaekwangia cretensis sp. nov., Ohtaekwangia indiensis sp. nov., Ohtaekwangia reichenbachii sp. nov. from diverse environment.</title>
        <authorList>
            <person name="Octaviana S."/>
        </authorList>
    </citation>
    <scope>NUCLEOTIDE SEQUENCE [LARGE SCALE GENOMIC DNA]</scope>
    <source>
        <strain evidence="2 3">PWU4</strain>
    </source>
</reference>
<evidence type="ECO:0000313" key="2">
    <source>
        <dbReference type="EMBL" id="MBT1698488.1"/>
    </source>
</evidence>
<dbReference type="Pfam" id="PF13858">
    <property type="entry name" value="DUF4199"/>
    <property type="match status" value="1"/>
</dbReference>
<feature type="transmembrane region" description="Helical" evidence="1">
    <location>
        <begin position="7"/>
        <end position="28"/>
    </location>
</feature>
<sequence length="173" mass="19784">MKPLVKVPLFYGLIAGGLGAVLVIGLYYITEHPFLIPVFFDFRIFLFGVFIFFVLKELRDHYQGGVLYFGQGLMASFIFITVYGLLASTLVTLFATWENAFVTTFIDLFTKQVRALGPDEVKQIGKENIDRNLEALASTNAFWMGWNYFKQCYWIGLLVSIILSVILRRQPKT</sequence>
<accession>A0AAP2DNK6</accession>
<dbReference type="EMBL" id="JAHESF010000015">
    <property type="protein sequence ID" value="MBT1698488.1"/>
    <property type="molecule type" value="Genomic_DNA"/>
</dbReference>
<dbReference type="InterPro" id="IPR025250">
    <property type="entry name" value="DUF4199"/>
</dbReference>
<dbReference type="RefSeq" id="WP_254164690.1">
    <property type="nucleotide sequence ID" value="NZ_JAHESF010000015.1"/>
</dbReference>
<gene>
    <name evidence="2" type="ORF">KK083_16475</name>
</gene>
<organism evidence="2 3">
    <name type="scientific">Chryseosolibacter histidini</name>
    <dbReference type="NCBI Taxonomy" id="2782349"/>
    <lineage>
        <taxon>Bacteria</taxon>
        <taxon>Pseudomonadati</taxon>
        <taxon>Bacteroidota</taxon>
        <taxon>Cytophagia</taxon>
        <taxon>Cytophagales</taxon>
        <taxon>Chryseotaleaceae</taxon>
        <taxon>Chryseosolibacter</taxon>
    </lineage>
</organism>
<keyword evidence="1" id="KW-0812">Transmembrane</keyword>
<feature type="transmembrane region" description="Helical" evidence="1">
    <location>
        <begin position="148"/>
        <end position="167"/>
    </location>
</feature>
<dbReference type="AlphaFoldDB" id="A0AAP2DNK6"/>
<feature type="transmembrane region" description="Helical" evidence="1">
    <location>
        <begin position="67"/>
        <end position="95"/>
    </location>
</feature>
<name>A0AAP2DNK6_9BACT</name>
<proteinExistence type="predicted"/>